<dbReference type="PANTHER" id="PTHR12110:SF21">
    <property type="entry name" value="XYLOSE ISOMERASE-LIKE TIM BARREL DOMAIN-CONTAINING PROTEIN"/>
    <property type="match status" value="1"/>
</dbReference>
<keyword evidence="2" id="KW-0413">Isomerase</keyword>
<dbReference type="Proteomes" id="UP001368500">
    <property type="component" value="Unassembled WGS sequence"/>
</dbReference>
<dbReference type="Gene3D" id="3.20.20.150">
    <property type="entry name" value="Divalent-metal-dependent TIM barrel enzymes"/>
    <property type="match status" value="1"/>
</dbReference>
<dbReference type="Pfam" id="PF01261">
    <property type="entry name" value="AP_endonuc_2"/>
    <property type="match status" value="1"/>
</dbReference>
<evidence type="ECO:0000313" key="2">
    <source>
        <dbReference type="EMBL" id="MEK8028225.1"/>
    </source>
</evidence>
<dbReference type="InterPro" id="IPR050312">
    <property type="entry name" value="IolE/XylAMocC-like"/>
</dbReference>
<name>A0ABU9BE71_9BURK</name>
<comment type="caution">
    <text evidence="2">The sequence shown here is derived from an EMBL/GenBank/DDBJ whole genome shotgun (WGS) entry which is preliminary data.</text>
</comment>
<dbReference type="InterPro" id="IPR036237">
    <property type="entry name" value="Xyl_isomerase-like_sf"/>
</dbReference>
<dbReference type="SUPFAM" id="SSF51658">
    <property type="entry name" value="Xylose isomerase-like"/>
    <property type="match status" value="1"/>
</dbReference>
<keyword evidence="3" id="KW-1185">Reference proteome</keyword>
<dbReference type="GO" id="GO:0016853">
    <property type="term" value="F:isomerase activity"/>
    <property type="evidence" value="ECO:0007669"/>
    <property type="project" value="UniProtKB-KW"/>
</dbReference>
<proteinExistence type="predicted"/>
<organism evidence="2 3">
    <name type="scientific">Pseudaquabacterium rugosum</name>
    <dbReference type="NCBI Taxonomy" id="2984194"/>
    <lineage>
        <taxon>Bacteria</taxon>
        <taxon>Pseudomonadati</taxon>
        <taxon>Pseudomonadota</taxon>
        <taxon>Betaproteobacteria</taxon>
        <taxon>Burkholderiales</taxon>
        <taxon>Sphaerotilaceae</taxon>
        <taxon>Pseudaquabacterium</taxon>
    </lineage>
</organism>
<dbReference type="PANTHER" id="PTHR12110">
    <property type="entry name" value="HYDROXYPYRUVATE ISOMERASE"/>
    <property type="match status" value="1"/>
</dbReference>
<accession>A0ABU9BE71</accession>
<protein>
    <submittedName>
        <fullName evidence="2">Sugar phosphate isomerase/epimerase</fullName>
    </submittedName>
</protein>
<sequence>MSRPITLFTGQWADLPLAELAPLARRMGYDGLELACWGDHFNVQRALHEPGYCAAQRALLDAHGLRCLAIGNHLVGQAVCDLIDARHQAILPTHVWGDGDPEGVRQRAAAELSDTARAAAKFGVKTVTGFTGSSIWHSIYAFPPTPQSFWDAGFADFGRRFSPILEVFDRCGVDFALEVHPTEIAFDIASSERALAAVNQHPRFGFNFDPSHLGYQGVDYIRFIRQFGPRIFHAHMKDVWWGRGDGTVGTFGGHTSFGDARRSWDFRSVGRGMIDFESLIVALNDVGYAGPLSIEWEDARMDRVHGATESAAFCRRLDFAPAHGAFDAAFDQSRQAGMAGSA</sequence>
<gene>
    <name evidence="2" type="ORF">AACH11_19870</name>
</gene>
<evidence type="ECO:0000313" key="3">
    <source>
        <dbReference type="Proteomes" id="UP001368500"/>
    </source>
</evidence>
<feature type="domain" description="Xylose isomerase-like TIM barrel" evidence="1">
    <location>
        <begin position="23"/>
        <end position="316"/>
    </location>
</feature>
<dbReference type="InterPro" id="IPR013022">
    <property type="entry name" value="Xyl_isomerase-like_TIM-brl"/>
</dbReference>
<reference evidence="2 3" key="1">
    <citation type="submission" date="2024-04" db="EMBL/GenBank/DDBJ databases">
        <title>Novel species of the genus Ideonella isolated from streams.</title>
        <authorList>
            <person name="Lu H."/>
        </authorList>
    </citation>
    <scope>NUCLEOTIDE SEQUENCE [LARGE SCALE GENOMIC DNA]</scope>
    <source>
        <strain evidence="2 3">BYS139W</strain>
    </source>
</reference>
<evidence type="ECO:0000259" key="1">
    <source>
        <dbReference type="Pfam" id="PF01261"/>
    </source>
</evidence>
<dbReference type="RefSeq" id="WP_341376011.1">
    <property type="nucleotide sequence ID" value="NZ_JBBUTF010000021.1"/>
</dbReference>
<dbReference type="EMBL" id="JBBUTF010000021">
    <property type="protein sequence ID" value="MEK8028225.1"/>
    <property type="molecule type" value="Genomic_DNA"/>
</dbReference>